<dbReference type="STRING" id="283909.R7TND3"/>
<dbReference type="HOGENOM" id="CLU_037792_0_0_1"/>
<reference evidence="9" key="3">
    <citation type="submission" date="2015-06" db="UniProtKB">
        <authorList>
            <consortium name="EnsemblMetazoa"/>
        </authorList>
    </citation>
    <scope>IDENTIFICATION</scope>
</reference>
<name>R7TND3_CAPTE</name>
<dbReference type="EnsemblMetazoa" id="CapteT110378">
    <property type="protein sequence ID" value="CapteP110378"/>
    <property type="gene ID" value="CapteG110378"/>
</dbReference>
<dbReference type="CDD" id="cd08067">
    <property type="entry name" value="MPN_2A_DUB"/>
    <property type="match status" value="1"/>
</dbReference>
<evidence type="ECO:0000256" key="3">
    <source>
        <dbReference type="ARBA" id="ARBA00022801"/>
    </source>
</evidence>
<dbReference type="FunFam" id="3.40.140.10:FF:000053">
    <property type="entry name" value="MPN domain-containing protein CG4751"/>
    <property type="match status" value="1"/>
</dbReference>
<dbReference type="Pfam" id="PF01398">
    <property type="entry name" value="JAB"/>
    <property type="match status" value="1"/>
</dbReference>
<keyword evidence="10" id="KW-1185">Reference proteome</keyword>
<dbReference type="Proteomes" id="UP000014760">
    <property type="component" value="Unassembled WGS sequence"/>
</dbReference>
<dbReference type="GO" id="GO:0006508">
    <property type="term" value="P:proteolysis"/>
    <property type="evidence" value="ECO:0007669"/>
    <property type="project" value="UniProtKB-KW"/>
</dbReference>
<keyword evidence="3" id="KW-0378">Hydrolase</keyword>
<evidence type="ECO:0000313" key="9">
    <source>
        <dbReference type="EnsemblMetazoa" id="CapteP110378"/>
    </source>
</evidence>
<evidence type="ECO:0000313" key="8">
    <source>
        <dbReference type="EMBL" id="ELT95353.1"/>
    </source>
</evidence>
<dbReference type="InterPro" id="IPR000555">
    <property type="entry name" value="JAMM/MPN+_dom"/>
</dbReference>
<protein>
    <recommendedName>
        <fullName evidence="7">MPN domain-containing protein</fullName>
    </recommendedName>
</protein>
<dbReference type="OMA" id="VEMVYVQ"/>
<organism evidence="8">
    <name type="scientific">Capitella teleta</name>
    <name type="common">Polychaete worm</name>
    <dbReference type="NCBI Taxonomy" id="283909"/>
    <lineage>
        <taxon>Eukaryota</taxon>
        <taxon>Metazoa</taxon>
        <taxon>Spiralia</taxon>
        <taxon>Lophotrochozoa</taxon>
        <taxon>Annelida</taxon>
        <taxon>Polychaeta</taxon>
        <taxon>Sedentaria</taxon>
        <taxon>Scolecida</taxon>
        <taxon>Capitellidae</taxon>
        <taxon>Capitella</taxon>
    </lineage>
</organism>
<evidence type="ECO:0000256" key="4">
    <source>
        <dbReference type="ARBA" id="ARBA00022833"/>
    </source>
</evidence>
<dbReference type="MEROPS" id="M67.011"/>
<comment type="similarity">
    <text evidence="6">Belongs to the peptidase M67 family.</text>
</comment>
<dbReference type="InterPro" id="IPR037518">
    <property type="entry name" value="MPN"/>
</dbReference>
<reference evidence="8 10" key="2">
    <citation type="journal article" date="2013" name="Nature">
        <title>Insights into bilaterian evolution from three spiralian genomes.</title>
        <authorList>
            <person name="Simakov O."/>
            <person name="Marletaz F."/>
            <person name="Cho S.J."/>
            <person name="Edsinger-Gonzales E."/>
            <person name="Havlak P."/>
            <person name="Hellsten U."/>
            <person name="Kuo D.H."/>
            <person name="Larsson T."/>
            <person name="Lv J."/>
            <person name="Arendt D."/>
            <person name="Savage R."/>
            <person name="Osoegawa K."/>
            <person name="de Jong P."/>
            <person name="Grimwood J."/>
            <person name="Chapman J.A."/>
            <person name="Shapiro H."/>
            <person name="Aerts A."/>
            <person name="Otillar R.P."/>
            <person name="Terry A.Y."/>
            <person name="Boore J.L."/>
            <person name="Grigoriev I.V."/>
            <person name="Lindberg D.R."/>
            <person name="Seaver E.C."/>
            <person name="Weisblat D.A."/>
            <person name="Putnam N.H."/>
            <person name="Rokhsar D.S."/>
        </authorList>
    </citation>
    <scope>NUCLEOTIDE SEQUENCE</scope>
    <source>
        <strain evidence="8 10">I ESC-2004</strain>
    </source>
</reference>
<feature type="domain" description="MPN" evidence="7">
    <location>
        <begin position="188"/>
        <end position="323"/>
    </location>
</feature>
<evidence type="ECO:0000256" key="6">
    <source>
        <dbReference type="ARBA" id="ARBA00061577"/>
    </source>
</evidence>
<keyword evidence="2" id="KW-0479">Metal-binding</keyword>
<dbReference type="OrthoDB" id="167806at2759"/>
<proteinExistence type="inferred from homology"/>
<dbReference type="AlphaFoldDB" id="R7TND3"/>
<dbReference type="PANTHER" id="PTHR10410">
    <property type="entry name" value="EUKARYOTIC TRANSLATION INITIATION FACTOR 3 -RELATED"/>
    <property type="match status" value="1"/>
</dbReference>
<evidence type="ECO:0000313" key="10">
    <source>
        <dbReference type="Proteomes" id="UP000014760"/>
    </source>
</evidence>
<dbReference type="Pfam" id="PF18755">
    <property type="entry name" value="RAMA"/>
    <property type="match status" value="1"/>
</dbReference>
<dbReference type="PROSITE" id="PS50249">
    <property type="entry name" value="MPN"/>
    <property type="match status" value="1"/>
</dbReference>
<evidence type="ECO:0000256" key="5">
    <source>
        <dbReference type="ARBA" id="ARBA00023049"/>
    </source>
</evidence>
<reference evidence="10" key="1">
    <citation type="submission" date="2012-12" db="EMBL/GenBank/DDBJ databases">
        <authorList>
            <person name="Hellsten U."/>
            <person name="Grimwood J."/>
            <person name="Chapman J.A."/>
            <person name="Shapiro H."/>
            <person name="Aerts A."/>
            <person name="Otillar R.P."/>
            <person name="Terry A.Y."/>
            <person name="Boore J.L."/>
            <person name="Simakov O."/>
            <person name="Marletaz F."/>
            <person name="Cho S.-J."/>
            <person name="Edsinger-Gonzales E."/>
            <person name="Havlak P."/>
            <person name="Kuo D.-H."/>
            <person name="Larsson T."/>
            <person name="Lv J."/>
            <person name="Arendt D."/>
            <person name="Savage R."/>
            <person name="Osoegawa K."/>
            <person name="de Jong P."/>
            <person name="Lindberg D.R."/>
            <person name="Seaver E.C."/>
            <person name="Weisblat D.A."/>
            <person name="Putnam N.H."/>
            <person name="Grigoriev I.V."/>
            <person name="Rokhsar D.S."/>
        </authorList>
    </citation>
    <scope>NUCLEOTIDE SEQUENCE</scope>
    <source>
        <strain evidence="10">I ESC-2004</strain>
    </source>
</reference>
<evidence type="ECO:0000259" key="7">
    <source>
        <dbReference type="PROSITE" id="PS50249"/>
    </source>
</evidence>
<dbReference type="Gene3D" id="3.40.140.10">
    <property type="entry name" value="Cytidine Deaminase, domain 2"/>
    <property type="match status" value="1"/>
</dbReference>
<keyword evidence="1" id="KW-0645">Protease</keyword>
<dbReference type="EMBL" id="KB309148">
    <property type="protein sequence ID" value="ELT95353.1"/>
    <property type="molecule type" value="Genomic_DNA"/>
</dbReference>
<accession>R7TND3</accession>
<dbReference type="EMBL" id="AMQN01011861">
    <property type="status" value="NOT_ANNOTATED_CDS"/>
    <property type="molecule type" value="Genomic_DNA"/>
</dbReference>
<dbReference type="InterPro" id="IPR050242">
    <property type="entry name" value="JAMM_MPN+_peptidase_M67A"/>
</dbReference>
<gene>
    <name evidence="8" type="ORF">CAPTEDRAFT_110378</name>
</gene>
<evidence type="ECO:0000256" key="1">
    <source>
        <dbReference type="ARBA" id="ARBA00022670"/>
    </source>
</evidence>
<dbReference type="SUPFAM" id="SSF102712">
    <property type="entry name" value="JAB1/MPN domain"/>
    <property type="match status" value="1"/>
</dbReference>
<keyword evidence="4" id="KW-0862">Zinc</keyword>
<dbReference type="GO" id="GO:0008237">
    <property type="term" value="F:metallopeptidase activity"/>
    <property type="evidence" value="ECO:0007669"/>
    <property type="project" value="UniProtKB-KW"/>
</dbReference>
<sequence length="411" mass="46757">MKPFEQRAHHAITGRGVTLAMLMADGFIQPGNDTMSIDYLGQNFRADLLDGGRIRENGKVFGTPSAWAIHCKNIVNPGKKSGCGWASVKYKGKKLDAYKLSWLSKHRPLAIAAVSLTVSNYSYFPYINQCYDIFLEDIKPEIKLRPLQPLRPSVRHSTLGKKSSHHDPKTLVECVPFVALAKIQPFTISVSPFCLLVMDVQCHLSSTEVVGYLGGEWDHNRQHLSIQRAYPCLCRQKDPSTANEVEETIRYQMSQHGVQLAGWYHSHPKMQPDPSLNDIESQMDYQLQLRGSNNTYHPCVGFIVSPFEPWSSSPVSRIRSYWVMPPPENRPTDYGTPMFMEFNESQDSLQMENLLSELKKIVEFYRSDSDLMPLTDIWYGHITIAEKLRASVNFCFIFQLLNVQSSRLGFA</sequence>
<dbReference type="InterPro" id="IPR040843">
    <property type="entry name" value="RAMA"/>
</dbReference>
<dbReference type="GO" id="GO:0046872">
    <property type="term" value="F:metal ion binding"/>
    <property type="evidence" value="ECO:0007669"/>
    <property type="project" value="UniProtKB-KW"/>
</dbReference>
<keyword evidence="5" id="KW-0482">Metalloprotease</keyword>
<evidence type="ECO:0000256" key="2">
    <source>
        <dbReference type="ARBA" id="ARBA00022723"/>
    </source>
</evidence>